<dbReference type="EMBL" id="FMZO01000001">
    <property type="protein sequence ID" value="SDC10920.1"/>
    <property type="molecule type" value="Genomic_DNA"/>
</dbReference>
<dbReference type="Pfam" id="PF13508">
    <property type="entry name" value="Acetyltransf_7"/>
    <property type="match status" value="1"/>
</dbReference>
<sequence length="198" mass="22690">MIKAGKRDRAAVVDILANAFDDNRSVNYIVRQDAGRRQRIKALMAYAFDRCMLSGEVFITEEGRGCALVLFPDLKKSTMRSVLLDLKLVLRAIGSNVFKVLKREAALKKTQVVAPLYYLWFIGVHREVQGRGTGSRLLNELKQRADELGRVVCLETSTIKNIPWYEKHGFRVYNELNLGYPLYFMKWEKDASARVDDV</sequence>
<dbReference type="GO" id="GO:0016747">
    <property type="term" value="F:acyltransferase activity, transferring groups other than amino-acyl groups"/>
    <property type="evidence" value="ECO:0007669"/>
    <property type="project" value="InterPro"/>
</dbReference>
<dbReference type="PROSITE" id="PS51186">
    <property type="entry name" value="GNAT"/>
    <property type="match status" value="1"/>
</dbReference>
<dbReference type="RefSeq" id="WP_090388290.1">
    <property type="nucleotide sequence ID" value="NZ_FMZO01000001.1"/>
</dbReference>
<keyword evidence="2" id="KW-0808">Transferase</keyword>
<evidence type="ECO:0000313" key="3">
    <source>
        <dbReference type="Proteomes" id="UP000198757"/>
    </source>
</evidence>
<dbReference type="CDD" id="cd04301">
    <property type="entry name" value="NAT_SF"/>
    <property type="match status" value="1"/>
</dbReference>
<dbReference type="InterPro" id="IPR000182">
    <property type="entry name" value="GNAT_dom"/>
</dbReference>
<organism evidence="2 3">
    <name type="scientific">Niabella drilacis (strain DSM 25811 / CCM 8410 / CCUG 62505 / LMG 26954 / E90)</name>
    <dbReference type="NCBI Taxonomy" id="1285928"/>
    <lineage>
        <taxon>Bacteria</taxon>
        <taxon>Pseudomonadati</taxon>
        <taxon>Bacteroidota</taxon>
        <taxon>Chitinophagia</taxon>
        <taxon>Chitinophagales</taxon>
        <taxon>Chitinophagaceae</taxon>
        <taxon>Niabella</taxon>
    </lineage>
</organism>
<evidence type="ECO:0000259" key="1">
    <source>
        <dbReference type="PROSITE" id="PS51186"/>
    </source>
</evidence>
<dbReference type="AlphaFoldDB" id="A0A1G6IWW5"/>
<dbReference type="Gene3D" id="3.40.630.30">
    <property type="match status" value="1"/>
</dbReference>
<dbReference type="SUPFAM" id="SSF55729">
    <property type="entry name" value="Acyl-CoA N-acyltransferases (Nat)"/>
    <property type="match status" value="1"/>
</dbReference>
<dbReference type="InterPro" id="IPR052523">
    <property type="entry name" value="Trichothecene_AcTrans"/>
</dbReference>
<dbReference type="PANTHER" id="PTHR42791">
    <property type="entry name" value="GNAT FAMILY ACETYLTRANSFERASE"/>
    <property type="match status" value="1"/>
</dbReference>
<gene>
    <name evidence="2" type="ORF">SAMN04487894_101350</name>
</gene>
<dbReference type="InterPro" id="IPR016181">
    <property type="entry name" value="Acyl_CoA_acyltransferase"/>
</dbReference>
<dbReference type="PANTHER" id="PTHR42791:SF1">
    <property type="entry name" value="N-ACETYLTRANSFERASE DOMAIN-CONTAINING PROTEIN"/>
    <property type="match status" value="1"/>
</dbReference>
<keyword evidence="3" id="KW-1185">Reference proteome</keyword>
<feature type="domain" description="N-acetyltransferase" evidence="1">
    <location>
        <begin position="58"/>
        <end position="190"/>
    </location>
</feature>
<evidence type="ECO:0000313" key="2">
    <source>
        <dbReference type="EMBL" id="SDC10920.1"/>
    </source>
</evidence>
<proteinExistence type="predicted"/>
<reference evidence="3" key="1">
    <citation type="submission" date="2016-10" db="EMBL/GenBank/DDBJ databases">
        <authorList>
            <person name="Varghese N."/>
            <person name="Submissions S."/>
        </authorList>
    </citation>
    <scope>NUCLEOTIDE SEQUENCE [LARGE SCALE GENOMIC DNA]</scope>
    <source>
        <strain evidence="3">DSM 25811 / CCM 8410 / LMG 26954 / E90</strain>
    </source>
</reference>
<dbReference type="OrthoDB" id="1452841at2"/>
<dbReference type="Proteomes" id="UP000198757">
    <property type="component" value="Unassembled WGS sequence"/>
</dbReference>
<name>A0A1G6IWW5_NIADE</name>
<dbReference type="STRING" id="1285928.SAMN04487894_101350"/>
<protein>
    <submittedName>
        <fullName evidence="2">Acetyltransferase (GNAT) domain-containing protein</fullName>
    </submittedName>
</protein>
<accession>A0A1G6IWW5</accession>